<dbReference type="InterPro" id="IPR018676">
    <property type="entry name" value="DUF2149"/>
</dbReference>
<proteinExistence type="predicted"/>
<dbReference type="EMBL" id="DQAY01000029">
    <property type="protein sequence ID" value="HCO22380.1"/>
    <property type="molecule type" value="Genomic_DNA"/>
</dbReference>
<protein>
    <recommendedName>
        <fullName evidence="4">DUF2149 domain-containing protein</fullName>
    </recommendedName>
</protein>
<evidence type="ECO:0008006" key="4">
    <source>
        <dbReference type="Google" id="ProtNLM"/>
    </source>
</evidence>
<evidence type="ECO:0000256" key="1">
    <source>
        <dbReference type="SAM" id="Phobius"/>
    </source>
</evidence>
<dbReference type="Pfam" id="PF09919">
    <property type="entry name" value="DUF2149"/>
    <property type="match status" value="1"/>
</dbReference>
<keyword evidence="1" id="KW-1133">Transmembrane helix</keyword>
<organism evidence="2 3">
    <name type="scientific">Gimesia maris</name>
    <dbReference type="NCBI Taxonomy" id="122"/>
    <lineage>
        <taxon>Bacteria</taxon>
        <taxon>Pseudomonadati</taxon>
        <taxon>Planctomycetota</taxon>
        <taxon>Planctomycetia</taxon>
        <taxon>Planctomycetales</taxon>
        <taxon>Planctomycetaceae</taxon>
        <taxon>Gimesia</taxon>
    </lineage>
</organism>
<name>A0A3D3R471_9PLAN</name>
<evidence type="ECO:0000313" key="2">
    <source>
        <dbReference type="EMBL" id="HCO22380.1"/>
    </source>
</evidence>
<gene>
    <name evidence="2" type="ORF">DIT97_04700</name>
</gene>
<feature type="transmembrane region" description="Helical" evidence="1">
    <location>
        <begin position="27"/>
        <end position="46"/>
    </location>
</feature>
<reference evidence="2 3" key="1">
    <citation type="journal article" date="2018" name="Nat. Biotechnol.">
        <title>A standardized bacterial taxonomy based on genome phylogeny substantially revises the tree of life.</title>
        <authorList>
            <person name="Parks D.H."/>
            <person name="Chuvochina M."/>
            <person name="Waite D.W."/>
            <person name="Rinke C."/>
            <person name="Skarshewski A."/>
            <person name="Chaumeil P.A."/>
            <person name="Hugenholtz P."/>
        </authorList>
    </citation>
    <scope>NUCLEOTIDE SEQUENCE [LARGE SCALE GENOMIC DNA]</scope>
    <source>
        <strain evidence="2">UBA9375</strain>
    </source>
</reference>
<accession>A0A3D3R471</accession>
<sequence>MLRKPTKKLIGHRRLLEKQEDDPLSSVANLFDVAMVFAVALLLAMVSHFHLEDLLQSQDVTILKNPGTSEMEIIRQKGKVIEHSRISQNSIKGEGERLGTAYRLKTGQVVYVPETK</sequence>
<keyword evidence="1" id="KW-0812">Transmembrane</keyword>
<comment type="caution">
    <text evidence="2">The sequence shown here is derived from an EMBL/GenBank/DDBJ whole genome shotgun (WGS) entry which is preliminary data.</text>
</comment>
<dbReference type="Proteomes" id="UP000263642">
    <property type="component" value="Unassembled WGS sequence"/>
</dbReference>
<keyword evidence="1" id="KW-0472">Membrane</keyword>
<dbReference type="AlphaFoldDB" id="A0A3D3R471"/>
<evidence type="ECO:0000313" key="3">
    <source>
        <dbReference type="Proteomes" id="UP000263642"/>
    </source>
</evidence>